<proteinExistence type="predicted"/>
<organism evidence="1">
    <name type="scientific">Arundo donax</name>
    <name type="common">Giant reed</name>
    <name type="synonym">Donax arundinaceus</name>
    <dbReference type="NCBI Taxonomy" id="35708"/>
    <lineage>
        <taxon>Eukaryota</taxon>
        <taxon>Viridiplantae</taxon>
        <taxon>Streptophyta</taxon>
        <taxon>Embryophyta</taxon>
        <taxon>Tracheophyta</taxon>
        <taxon>Spermatophyta</taxon>
        <taxon>Magnoliopsida</taxon>
        <taxon>Liliopsida</taxon>
        <taxon>Poales</taxon>
        <taxon>Poaceae</taxon>
        <taxon>PACMAD clade</taxon>
        <taxon>Arundinoideae</taxon>
        <taxon>Arundineae</taxon>
        <taxon>Arundo</taxon>
    </lineage>
</organism>
<accession>A0A0A9VGH9</accession>
<reference evidence="1" key="2">
    <citation type="journal article" date="2015" name="Data Brief">
        <title>Shoot transcriptome of the giant reed, Arundo donax.</title>
        <authorList>
            <person name="Barrero R.A."/>
            <person name="Guerrero F.D."/>
            <person name="Moolhuijzen P."/>
            <person name="Goolsby J.A."/>
            <person name="Tidwell J."/>
            <person name="Bellgard S.E."/>
            <person name="Bellgard M.I."/>
        </authorList>
    </citation>
    <scope>NUCLEOTIDE SEQUENCE</scope>
    <source>
        <tissue evidence="1">Shoot tissue taken approximately 20 cm above the soil surface</tissue>
    </source>
</reference>
<name>A0A0A9VGH9_ARUDO</name>
<reference evidence="1" key="1">
    <citation type="submission" date="2014-09" db="EMBL/GenBank/DDBJ databases">
        <authorList>
            <person name="Magalhaes I.L.F."/>
            <person name="Oliveira U."/>
            <person name="Santos F.R."/>
            <person name="Vidigal T.H.D.A."/>
            <person name="Brescovit A.D."/>
            <person name="Santos A.J."/>
        </authorList>
    </citation>
    <scope>NUCLEOTIDE SEQUENCE</scope>
    <source>
        <tissue evidence="1">Shoot tissue taken approximately 20 cm above the soil surface</tissue>
    </source>
</reference>
<dbReference type="AlphaFoldDB" id="A0A0A9VGH9"/>
<evidence type="ECO:0000313" key="1">
    <source>
        <dbReference type="EMBL" id="JAE19613.1"/>
    </source>
</evidence>
<sequence length="90" mass="10252">MLAWVTWCCLWWLRMDCATHVSSWCYHHNLQLSTYWLEPGLINQAAFCKRDLHPPPPKDPTVVNLHQLPIVPGKGTSSPYNISTAFCGVT</sequence>
<dbReference type="EMBL" id="GBRH01178283">
    <property type="protein sequence ID" value="JAE19613.1"/>
    <property type="molecule type" value="Transcribed_RNA"/>
</dbReference>
<protein>
    <submittedName>
        <fullName evidence="1">Uncharacterized protein</fullName>
    </submittedName>
</protein>